<sequence length="744" mass="83078">PKFDRFSYSVNVDENVTGIPLIQVLALDPDPGKAGKVIYRIVKSSHSNAFRIDKNTGRITLESALDYETNKYHEIVVEARDEAKESQFATTVVQVHVNDINDNSPEILSMPRILRVPQSVSPNSEVIYTVQSIDLDSDRNGNNQVVYALEPQSHFFAINAMTGQVFATQKLIPMTETLRVIAADKASGGHLFSSKDLRIEVYKDSIEEPTPVFTSVQYFVQSDTALEPGATVLTPRATVPNGSPVWYNISSVSAGQFNSKKFNIDHDSGRIFTTNRLDPSDLKQNVYHFIVSAHNRREPLHYSEAGVVIRLLDINIRCPKFPFSEYYASIKENSPPDMTVLPDLLIEDVDKFAGQRLSYQITEDNSNDNFYIDVRHGDNIPMNVSLRVKKLIDRDSMAKFLQGIHTLAITASNQKCSANTRVKIFVEDVNDNNPVFSQSDFIVELKENTPIGQVVTTLVATDKDEVDVGKLTYHVIEGNEDEVFDLEEKTGVVSVKIIPDRERSPAYVLRVVAVDGANNTGWANVHIIILDENDWTPTFLNETFLLNVTEGPTSIGTRMRLPVVDYDDGINRQMEVYIVDGNSNGEFRLDVDEGGPLLTIVSELDREKYNVKDSALHLLFVAAKDKGTPQRIGKAMVAVVIEDINDSPPKFERDSYYQFISEDAPIGIVVAELKATDADSPANTNLVYSFARNTGSGMKSMDFPFAIDPQTGIVNISRQLDISENQQYVITVEAFDGLWKSIVR</sequence>
<dbReference type="GO" id="GO:0060429">
    <property type="term" value="P:epithelium development"/>
    <property type="evidence" value="ECO:0007669"/>
    <property type="project" value="UniProtKB-ARBA"/>
</dbReference>
<accession>A0A7R9MA07</accession>
<dbReference type="PROSITE" id="PS50268">
    <property type="entry name" value="CADHERIN_2"/>
    <property type="match status" value="7"/>
</dbReference>
<keyword evidence="2" id="KW-0245">EGF-like domain</keyword>
<evidence type="ECO:0000256" key="6">
    <source>
        <dbReference type="ARBA" id="ARBA00022837"/>
    </source>
</evidence>
<feature type="domain" description="Cadherin" evidence="13">
    <location>
        <begin position="322"/>
        <end position="436"/>
    </location>
</feature>
<evidence type="ECO:0000256" key="8">
    <source>
        <dbReference type="ARBA" id="ARBA00022989"/>
    </source>
</evidence>
<dbReference type="PROSITE" id="PS00232">
    <property type="entry name" value="CADHERIN_1"/>
    <property type="match status" value="2"/>
</dbReference>
<gene>
    <name evidence="14" type="ORF">ONB1V03_LOCUS12974</name>
</gene>
<organism evidence="14">
    <name type="scientific">Oppiella nova</name>
    <dbReference type="NCBI Taxonomy" id="334625"/>
    <lineage>
        <taxon>Eukaryota</taxon>
        <taxon>Metazoa</taxon>
        <taxon>Ecdysozoa</taxon>
        <taxon>Arthropoda</taxon>
        <taxon>Chelicerata</taxon>
        <taxon>Arachnida</taxon>
        <taxon>Acari</taxon>
        <taxon>Acariformes</taxon>
        <taxon>Sarcoptiformes</taxon>
        <taxon>Oribatida</taxon>
        <taxon>Brachypylina</taxon>
        <taxon>Oppioidea</taxon>
        <taxon>Oppiidae</taxon>
        <taxon>Oppiella</taxon>
    </lineage>
</organism>
<keyword evidence="11" id="KW-0325">Glycoprotein</keyword>
<dbReference type="SMART" id="SM00112">
    <property type="entry name" value="CA"/>
    <property type="match status" value="7"/>
</dbReference>
<keyword evidence="6 12" id="KW-0106">Calcium</keyword>
<dbReference type="AlphaFoldDB" id="A0A7R9MA07"/>
<feature type="domain" description="Cadherin" evidence="13">
    <location>
        <begin position="4"/>
        <end position="107"/>
    </location>
</feature>
<evidence type="ECO:0000256" key="9">
    <source>
        <dbReference type="ARBA" id="ARBA00023136"/>
    </source>
</evidence>
<dbReference type="Proteomes" id="UP000728032">
    <property type="component" value="Unassembled WGS sequence"/>
</dbReference>
<dbReference type="PANTHER" id="PTHR24026">
    <property type="entry name" value="FAT ATYPICAL CADHERIN-RELATED"/>
    <property type="match status" value="1"/>
</dbReference>
<keyword evidence="5" id="KW-0677">Repeat</keyword>
<evidence type="ECO:0000256" key="1">
    <source>
        <dbReference type="ARBA" id="ARBA00004167"/>
    </source>
</evidence>
<evidence type="ECO:0000256" key="2">
    <source>
        <dbReference type="ARBA" id="ARBA00022536"/>
    </source>
</evidence>
<evidence type="ECO:0000256" key="11">
    <source>
        <dbReference type="ARBA" id="ARBA00023180"/>
    </source>
</evidence>
<feature type="domain" description="Cadherin" evidence="13">
    <location>
        <begin position="652"/>
        <end position="736"/>
    </location>
</feature>
<keyword evidence="3" id="KW-0812">Transmembrane</keyword>
<dbReference type="InterPro" id="IPR020894">
    <property type="entry name" value="Cadherin_CS"/>
</dbReference>
<dbReference type="EMBL" id="OC925773">
    <property type="protein sequence ID" value="CAD7656337.1"/>
    <property type="molecule type" value="Genomic_DNA"/>
</dbReference>
<evidence type="ECO:0000313" key="14">
    <source>
        <dbReference type="EMBL" id="CAD7656337.1"/>
    </source>
</evidence>
<dbReference type="PRINTS" id="PR00205">
    <property type="entry name" value="CADHERIN"/>
</dbReference>
<evidence type="ECO:0000313" key="15">
    <source>
        <dbReference type="Proteomes" id="UP000728032"/>
    </source>
</evidence>
<dbReference type="SUPFAM" id="SSF49313">
    <property type="entry name" value="Cadherin-like"/>
    <property type="match status" value="7"/>
</dbReference>
<keyword evidence="9" id="KW-0472">Membrane</keyword>
<dbReference type="EMBL" id="CAJPVJ010010948">
    <property type="protein sequence ID" value="CAG2173524.1"/>
    <property type="molecule type" value="Genomic_DNA"/>
</dbReference>
<dbReference type="FunFam" id="2.60.40.60:FF:000020">
    <property type="entry name" value="Dachsous cadherin-related 1b"/>
    <property type="match status" value="1"/>
</dbReference>
<keyword evidence="4" id="KW-0732">Signal</keyword>
<keyword evidence="8" id="KW-1133">Transmembrane helix</keyword>
<dbReference type="CDD" id="cd11304">
    <property type="entry name" value="Cadherin_repeat"/>
    <property type="match status" value="7"/>
</dbReference>
<dbReference type="GO" id="GO:0005509">
    <property type="term" value="F:calcium ion binding"/>
    <property type="evidence" value="ECO:0007669"/>
    <property type="project" value="UniProtKB-UniRule"/>
</dbReference>
<evidence type="ECO:0000256" key="7">
    <source>
        <dbReference type="ARBA" id="ARBA00022889"/>
    </source>
</evidence>
<keyword evidence="10" id="KW-1015">Disulfide bond</keyword>
<dbReference type="GO" id="GO:0007156">
    <property type="term" value="P:homophilic cell adhesion via plasma membrane adhesion molecules"/>
    <property type="evidence" value="ECO:0007669"/>
    <property type="project" value="InterPro"/>
</dbReference>
<name>A0A7R9MA07_9ACAR</name>
<dbReference type="GO" id="GO:0009653">
    <property type="term" value="P:anatomical structure morphogenesis"/>
    <property type="evidence" value="ECO:0007669"/>
    <property type="project" value="UniProtKB-ARBA"/>
</dbReference>
<dbReference type="PANTHER" id="PTHR24026:SF126">
    <property type="entry name" value="PROTOCADHERIN FAT 4"/>
    <property type="match status" value="1"/>
</dbReference>
<feature type="domain" description="Cadherin" evidence="13">
    <location>
        <begin position="437"/>
        <end position="539"/>
    </location>
</feature>
<keyword evidence="7" id="KW-0130">Cell adhesion</keyword>
<dbReference type="OrthoDB" id="6252479at2759"/>
<dbReference type="GO" id="GO:0005886">
    <property type="term" value="C:plasma membrane"/>
    <property type="evidence" value="ECO:0007669"/>
    <property type="project" value="UniProtKB-SubCell"/>
</dbReference>
<protein>
    <recommendedName>
        <fullName evidence="13">Cadherin domain-containing protein</fullName>
    </recommendedName>
</protein>
<dbReference type="Pfam" id="PF00028">
    <property type="entry name" value="Cadherin"/>
    <property type="match status" value="5"/>
</dbReference>
<dbReference type="FunFam" id="2.60.40.60:FF:000024">
    <property type="entry name" value="FAT atypical cadherin 3"/>
    <property type="match status" value="1"/>
</dbReference>
<dbReference type="InterPro" id="IPR015919">
    <property type="entry name" value="Cadherin-like_sf"/>
</dbReference>
<evidence type="ECO:0000256" key="3">
    <source>
        <dbReference type="ARBA" id="ARBA00022692"/>
    </source>
</evidence>
<feature type="non-terminal residue" evidence="14">
    <location>
        <position position="744"/>
    </location>
</feature>
<reference evidence="14" key="1">
    <citation type="submission" date="2020-11" db="EMBL/GenBank/DDBJ databases">
        <authorList>
            <person name="Tran Van P."/>
        </authorList>
    </citation>
    <scope>NUCLEOTIDE SEQUENCE</scope>
</reference>
<evidence type="ECO:0000259" key="13">
    <source>
        <dbReference type="PROSITE" id="PS50268"/>
    </source>
</evidence>
<evidence type="ECO:0000256" key="10">
    <source>
        <dbReference type="ARBA" id="ARBA00023157"/>
    </source>
</evidence>
<evidence type="ECO:0000256" key="12">
    <source>
        <dbReference type="PROSITE-ProRule" id="PRU00043"/>
    </source>
</evidence>
<proteinExistence type="predicted"/>
<keyword evidence="15" id="KW-1185">Reference proteome</keyword>
<feature type="domain" description="Cadherin" evidence="13">
    <location>
        <begin position="540"/>
        <end position="651"/>
    </location>
</feature>
<evidence type="ECO:0000256" key="5">
    <source>
        <dbReference type="ARBA" id="ARBA00022737"/>
    </source>
</evidence>
<dbReference type="Gene3D" id="2.60.40.60">
    <property type="entry name" value="Cadherins"/>
    <property type="match status" value="7"/>
</dbReference>
<comment type="subcellular location">
    <subcellularLocation>
        <location evidence="1">Membrane</location>
        <topology evidence="1">Single-pass membrane protein</topology>
    </subcellularLocation>
</comment>
<evidence type="ECO:0000256" key="4">
    <source>
        <dbReference type="ARBA" id="ARBA00022729"/>
    </source>
</evidence>
<feature type="domain" description="Cadherin" evidence="13">
    <location>
        <begin position="198"/>
        <end position="321"/>
    </location>
</feature>
<feature type="domain" description="Cadherin" evidence="13">
    <location>
        <begin position="108"/>
        <end position="201"/>
    </location>
</feature>
<dbReference type="InterPro" id="IPR002126">
    <property type="entry name" value="Cadherin-like_dom"/>
</dbReference>